<dbReference type="InterPro" id="IPR036388">
    <property type="entry name" value="WH-like_DNA-bd_sf"/>
</dbReference>
<dbReference type="PANTHER" id="PTHR38445">
    <property type="entry name" value="HTH-TYPE TRANSCRIPTIONAL REPRESSOR YTRA"/>
    <property type="match status" value="1"/>
</dbReference>
<evidence type="ECO:0000313" key="5">
    <source>
        <dbReference type="EMBL" id="QFG70150.1"/>
    </source>
</evidence>
<keyword evidence="1" id="KW-0805">Transcription regulation</keyword>
<keyword evidence="2" id="KW-0238">DNA-binding</keyword>
<gene>
    <name evidence="5" type="ORF">FY030_04620</name>
</gene>
<dbReference type="SMART" id="SM00345">
    <property type="entry name" value="HTH_GNTR"/>
    <property type="match status" value="1"/>
</dbReference>
<evidence type="ECO:0000256" key="1">
    <source>
        <dbReference type="ARBA" id="ARBA00023015"/>
    </source>
</evidence>
<organism evidence="5 6">
    <name type="scientific">Ornithinimicrobium pratense</name>
    <dbReference type="NCBI Taxonomy" id="2593973"/>
    <lineage>
        <taxon>Bacteria</taxon>
        <taxon>Bacillati</taxon>
        <taxon>Actinomycetota</taxon>
        <taxon>Actinomycetes</taxon>
        <taxon>Micrococcales</taxon>
        <taxon>Ornithinimicrobiaceae</taxon>
        <taxon>Ornithinimicrobium</taxon>
    </lineage>
</organism>
<dbReference type="Proteomes" id="UP000326546">
    <property type="component" value="Chromosome"/>
</dbReference>
<accession>A0A5J6V7U3</accession>
<name>A0A5J6V7U3_9MICO</name>
<dbReference type="AlphaFoldDB" id="A0A5J6V7U3"/>
<protein>
    <submittedName>
        <fullName evidence="5">GntR family transcriptional regulator</fullName>
    </submittedName>
</protein>
<dbReference type="SUPFAM" id="SSF46785">
    <property type="entry name" value="Winged helix' DNA-binding domain"/>
    <property type="match status" value="1"/>
</dbReference>
<evidence type="ECO:0000313" key="6">
    <source>
        <dbReference type="Proteomes" id="UP000326546"/>
    </source>
</evidence>
<evidence type="ECO:0000259" key="4">
    <source>
        <dbReference type="PROSITE" id="PS50949"/>
    </source>
</evidence>
<keyword evidence="6" id="KW-1185">Reference proteome</keyword>
<proteinExistence type="predicted"/>
<dbReference type="PANTHER" id="PTHR38445:SF9">
    <property type="entry name" value="HTH-TYPE TRANSCRIPTIONAL REPRESSOR YTRA"/>
    <property type="match status" value="1"/>
</dbReference>
<feature type="domain" description="HTH gntR-type" evidence="4">
    <location>
        <begin position="11"/>
        <end position="79"/>
    </location>
</feature>
<dbReference type="PROSITE" id="PS50949">
    <property type="entry name" value="HTH_GNTR"/>
    <property type="match status" value="1"/>
</dbReference>
<sequence>MMLVVDPGSAEPPFAQVRRQLAEQIRSGQLSPGDRLPTVRRLAGDLEIAPNTVARAYRELETEGLIQGRGRAGTYVSAGASTDQATAPADTPAIRDPLLLAAARRAADAYARQARDLGLSPADALALARVALGG</sequence>
<dbReference type="KEGG" id="serw:FY030_04620"/>
<dbReference type="CDD" id="cd07377">
    <property type="entry name" value="WHTH_GntR"/>
    <property type="match status" value="1"/>
</dbReference>
<dbReference type="GO" id="GO:0003700">
    <property type="term" value="F:DNA-binding transcription factor activity"/>
    <property type="evidence" value="ECO:0007669"/>
    <property type="project" value="InterPro"/>
</dbReference>
<dbReference type="InterPro" id="IPR000524">
    <property type="entry name" value="Tscrpt_reg_HTH_GntR"/>
</dbReference>
<keyword evidence="3" id="KW-0804">Transcription</keyword>
<dbReference type="OrthoDB" id="4307011at2"/>
<evidence type="ECO:0000256" key="2">
    <source>
        <dbReference type="ARBA" id="ARBA00023125"/>
    </source>
</evidence>
<dbReference type="GO" id="GO:0003677">
    <property type="term" value="F:DNA binding"/>
    <property type="evidence" value="ECO:0007669"/>
    <property type="project" value="UniProtKB-KW"/>
</dbReference>
<dbReference type="Gene3D" id="1.10.10.10">
    <property type="entry name" value="Winged helix-like DNA-binding domain superfamily/Winged helix DNA-binding domain"/>
    <property type="match status" value="1"/>
</dbReference>
<evidence type="ECO:0000256" key="3">
    <source>
        <dbReference type="ARBA" id="ARBA00023163"/>
    </source>
</evidence>
<reference evidence="5 6" key="1">
    <citation type="submission" date="2019-09" db="EMBL/GenBank/DDBJ databases">
        <title>Serinicoccus pratensis sp. nov., isolated from meadow soil.</title>
        <authorList>
            <person name="Zhang W."/>
        </authorList>
    </citation>
    <scope>NUCLEOTIDE SEQUENCE [LARGE SCALE GENOMIC DNA]</scope>
    <source>
        <strain evidence="5 6">W204</strain>
    </source>
</reference>
<dbReference type="EMBL" id="CP044427">
    <property type="protein sequence ID" value="QFG70150.1"/>
    <property type="molecule type" value="Genomic_DNA"/>
</dbReference>
<dbReference type="InterPro" id="IPR036390">
    <property type="entry name" value="WH_DNA-bd_sf"/>
</dbReference>
<dbReference type="Pfam" id="PF00392">
    <property type="entry name" value="GntR"/>
    <property type="match status" value="1"/>
</dbReference>